<evidence type="ECO:0000256" key="5">
    <source>
        <dbReference type="ARBA" id="ARBA00023002"/>
    </source>
</evidence>
<evidence type="ECO:0000313" key="8">
    <source>
        <dbReference type="Proteomes" id="UP000054560"/>
    </source>
</evidence>
<organism evidence="7 8">
    <name type="scientific">Sphaeroforma arctica JP610</name>
    <dbReference type="NCBI Taxonomy" id="667725"/>
    <lineage>
        <taxon>Eukaryota</taxon>
        <taxon>Ichthyosporea</taxon>
        <taxon>Ichthyophonida</taxon>
        <taxon>Sphaeroforma</taxon>
    </lineage>
</organism>
<dbReference type="RefSeq" id="XP_014152888.1">
    <property type="nucleotide sequence ID" value="XM_014297413.1"/>
</dbReference>
<dbReference type="CDD" id="cd04730">
    <property type="entry name" value="NPD_like"/>
    <property type="match status" value="1"/>
</dbReference>
<evidence type="ECO:0000256" key="3">
    <source>
        <dbReference type="ARBA" id="ARBA00022630"/>
    </source>
</evidence>
<dbReference type="Pfam" id="PF03060">
    <property type="entry name" value="NMO"/>
    <property type="match status" value="1"/>
</dbReference>
<dbReference type="GO" id="GO:0018580">
    <property type="term" value="F:nitronate monooxygenase activity"/>
    <property type="evidence" value="ECO:0007669"/>
    <property type="project" value="InterPro"/>
</dbReference>
<dbReference type="PANTHER" id="PTHR42747">
    <property type="entry name" value="NITRONATE MONOOXYGENASE-RELATED"/>
    <property type="match status" value="1"/>
</dbReference>
<sequence>MRIEVQRVLQRFRRLPVVLAPMAGVSTPRLVAAICNEGATGIHAGGFRSVMQLAQDIDEIRSLLGEEHQHAFGVNLMVPPEGENGGVDDAYSKLELAQQIERARVSVLPFYQRAQGASVVVPTPKVTPSCYKEQVDLCLDKGVPVVTFVFGRVKPSEIKRLQDGGCVVMGTATSVEEAILLRQDGVDAIFAQGAEAGGHRGSFLRGIHLVGTMSLVPQIVDAVYPLPVIAAGGIADGRGVTAARALGASASAIGTAFLTSNESEAQPLHKREILRKDRSETDTIVTDVFTGKAARGFCNDFVSQYRPHNSNQQFDRITQGDMPVDITRIRGEQSNVAPYPIQQALTNPLKQFCIAHNDPTLISMWCGQSFRLATDNKVSRIIEEIKDKLRL</sequence>
<proteinExistence type="inferred from homology"/>
<dbReference type="GeneID" id="25909105"/>
<dbReference type="Gene3D" id="3.20.20.70">
    <property type="entry name" value="Aldolase class I"/>
    <property type="match status" value="1"/>
</dbReference>
<dbReference type="eggNOG" id="ENOG502QQW7">
    <property type="taxonomic scope" value="Eukaryota"/>
</dbReference>
<comment type="similarity">
    <text evidence="2">Belongs to the nitronate monooxygenase family. NMO class I subfamily.</text>
</comment>
<dbReference type="STRING" id="667725.A0A0L0FR14"/>
<reference evidence="7 8" key="1">
    <citation type="submission" date="2011-02" db="EMBL/GenBank/DDBJ databases">
        <title>The Genome Sequence of Sphaeroforma arctica JP610.</title>
        <authorList>
            <consortium name="The Broad Institute Genome Sequencing Platform"/>
            <person name="Russ C."/>
            <person name="Cuomo C."/>
            <person name="Young S.K."/>
            <person name="Zeng Q."/>
            <person name="Gargeya S."/>
            <person name="Alvarado L."/>
            <person name="Berlin A."/>
            <person name="Chapman S.B."/>
            <person name="Chen Z."/>
            <person name="Freedman E."/>
            <person name="Gellesch M."/>
            <person name="Goldberg J."/>
            <person name="Griggs A."/>
            <person name="Gujja S."/>
            <person name="Heilman E."/>
            <person name="Heiman D."/>
            <person name="Howarth C."/>
            <person name="Mehta T."/>
            <person name="Neiman D."/>
            <person name="Pearson M."/>
            <person name="Roberts A."/>
            <person name="Saif S."/>
            <person name="Shea T."/>
            <person name="Shenoy N."/>
            <person name="Sisk P."/>
            <person name="Stolte C."/>
            <person name="Sykes S."/>
            <person name="White J."/>
            <person name="Yandava C."/>
            <person name="Burger G."/>
            <person name="Gray M.W."/>
            <person name="Holland P.W.H."/>
            <person name="King N."/>
            <person name="Lang F.B.F."/>
            <person name="Roger A.J."/>
            <person name="Ruiz-Trillo I."/>
            <person name="Haas B."/>
            <person name="Nusbaum C."/>
            <person name="Birren B."/>
        </authorList>
    </citation>
    <scope>NUCLEOTIDE SEQUENCE [LARGE SCALE GENOMIC DNA]</scope>
    <source>
        <strain evidence="7 8">JP610</strain>
    </source>
</reference>
<dbReference type="EMBL" id="KQ242384">
    <property type="protein sequence ID" value="KNC78986.1"/>
    <property type="molecule type" value="Genomic_DNA"/>
</dbReference>
<accession>A0A0L0FR14</accession>
<keyword evidence="5" id="KW-0560">Oxidoreductase</keyword>
<evidence type="ECO:0000313" key="7">
    <source>
        <dbReference type="EMBL" id="KNC78986.1"/>
    </source>
</evidence>
<keyword evidence="8" id="KW-1185">Reference proteome</keyword>
<dbReference type="Proteomes" id="UP000054560">
    <property type="component" value="Unassembled WGS sequence"/>
</dbReference>
<dbReference type="OrthoDB" id="10265891at2759"/>
<keyword evidence="6" id="KW-0503">Monooxygenase</keyword>
<evidence type="ECO:0000256" key="4">
    <source>
        <dbReference type="ARBA" id="ARBA00022643"/>
    </source>
</evidence>
<evidence type="ECO:0000256" key="6">
    <source>
        <dbReference type="ARBA" id="ARBA00023033"/>
    </source>
</evidence>
<dbReference type="SUPFAM" id="SSF51412">
    <property type="entry name" value="Inosine monophosphate dehydrogenase (IMPDH)"/>
    <property type="match status" value="1"/>
</dbReference>
<comment type="cofactor">
    <cofactor evidence="1">
        <name>FMN</name>
        <dbReference type="ChEBI" id="CHEBI:58210"/>
    </cofactor>
</comment>
<protein>
    <submittedName>
        <fullName evidence="7">Uncharacterized protein</fullName>
    </submittedName>
</protein>
<dbReference type="AlphaFoldDB" id="A0A0L0FR14"/>
<dbReference type="PANTHER" id="PTHR42747:SF3">
    <property type="entry name" value="NITRONATE MONOOXYGENASE-RELATED"/>
    <property type="match status" value="1"/>
</dbReference>
<evidence type="ECO:0000256" key="2">
    <source>
        <dbReference type="ARBA" id="ARBA00009881"/>
    </source>
</evidence>
<dbReference type="InterPro" id="IPR004136">
    <property type="entry name" value="NMO"/>
</dbReference>
<name>A0A0L0FR14_9EUKA</name>
<gene>
    <name evidence="7" type="ORF">SARC_08601</name>
</gene>
<evidence type="ECO:0000256" key="1">
    <source>
        <dbReference type="ARBA" id="ARBA00001917"/>
    </source>
</evidence>
<keyword evidence="4" id="KW-0288">FMN</keyword>
<keyword evidence="3" id="KW-0285">Flavoprotein</keyword>
<dbReference type="InterPro" id="IPR013785">
    <property type="entry name" value="Aldolase_TIM"/>
</dbReference>